<proteinExistence type="predicted"/>
<feature type="transmembrane region" description="Helical" evidence="2">
    <location>
        <begin position="247"/>
        <end position="265"/>
    </location>
</feature>
<dbReference type="EMBL" id="AMZH03013557">
    <property type="protein sequence ID" value="RRT49078.1"/>
    <property type="molecule type" value="Genomic_DNA"/>
</dbReference>
<gene>
    <name evidence="3" type="ORF">B296_00048639</name>
</gene>
<comment type="caution">
    <text evidence="3">The sequence shown here is derived from an EMBL/GenBank/DDBJ whole genome shotgun (WGS) entry which is preliminary data.</text>
</comment>
<feature type="region of interest" description="Disordered" evidence="1">
    <location>
        <begin position="24"/>
        <end position="57"/>
    </location>
</feature>
<dbReference type="SUPFAM" id="SSF103491">
    <property type="entry name" value="Preprotein translocase SecY subunit"/>
    <property type="match status" value="1"/>
</dbReference>
<accession>A0A426YBK7</accession>
<protein>
    <submittedName>
        <fullName evidence="3">Uncharacterized protein</fullName>
    </submittedName>
</protein>
<evidence type="ECO:0000313" key="3">
    <source>
        <dbReference type="EMBL" id="RRT49078.1"/>
    </source>
</evidence>
<organism evidence="3 4">
    <name type="scientific">Ensete ventricosum</name>
    <name type="common">Abyssinian banana</name>
    <name type="synonym">Musa ensete</name>
    <dbReference type="NCBI Taxonomy" id="4639"/>
    <lineage>
        <taxon>Eukaryota</taxon>
        <taxon>Viridiplantae</taxon>
        <taxon>Streptophyta</taxon>
        <taxon>Embryophyta</taxon>
        <taxon>Tracheophyta</taxon>
        <taxon>Spermatophyta</taxon>
        <taxon>Magnoliopsida</taxon>
        <taxon>Liliopsida</taxon>
        <taxon>Zingiberales</taxon>
        <taxon>Musaceae</taxon>
        <taxon>Ensete</taxon>
    </lineage>
</organism>
<feature type="compositionally biased region" description="Low complexity" evidence="1">
    <location>
        <begin position="24"/>
        <end position="33"/>
    </location>
</feature>
<keyword evidence="2" id="KW-1133">Transmembrane helix</keyword>
<feature type="compositionally biased region" description="Polar residues" evidence="1">
    <location>
        <begin position="34"/>
        <end position="50"/>
    </location>
</feature>
<evidence type="ECO:0000313" key="4">
    <source>
        <dbReference type="Proteomes" id="UP000287651"/>
    </source>
</evidence>
<dbReference type="Gene3D" id="1.10.3370.10">
    <property type="entry name" value="SecY subunit domain"/>
    <property type="match status" value="1"/>
</dbReference>
<name>A0A426YBK7_ENSVE</name>
<dbReference type="AlphaFoldDB" id="A0A426YBK7"/>
<evidence type="ECO:0000256" key="2">
    <source>
        <dbReference type="SAM" id="Phobius"/>
    </source>
</evidence>
<keyword evidence="2" id="KW-0472">Membrane</keyword>
<dbReference type="InterPro" id="IPR023201">
    <property type="entry name" value="SecY_dom_sf"/>
</dbReference>
<evidence type="ECO:0000256" key="1">
    <source>
        <dbReference type="SAM" id="MobiDB-lite"/>
    </source>
</evidence>
<dbReference type="Proteomes" id="UP000287651">
    <property type="component" value="Unassembled WGS sequence"/>
</dbReference>
<sequence length="336" mass="37016">MPYRTIPSKAWCTGMGIPENAEAPPVARAAASEQTANAPAQDPQPVQTAVPSGGPNANPLDLFPQFRALQALVQANPQILQVGNWNVYEQVRKVFLRLKADPFRCRSTTAFPPPFPPSPSPSSRFSLILGDGERRPIKLVKLEVLRLTASDIVLLFEDHRLKASNRAASASPVTPSFESKERSALMRRDDEAADLLGSKEKGVASNASFEEVRAKRFNNRFLNFMRLGSIIDDAAESFFKSEIRRRLFVTAVLIIVSRLGYFIPLPGFDRRLIPDTYLSFAAGSTGILLYLDLIMSCRTLALGARHLGSSKRPGDASLKRTAWQIREALGPRLTSP</sequence>
<feature type="transmembrane region" description="Helical" evidence="2">
    <location>
        <begin position="277"/>
        <end position="295"/>
    </location>
</feature>
<reference evidence="3 4" key="1">
    <citation type="journal article" date="2014" name="Agronomy (Basel)">
        <title>A Draft Genome Sequence for Ensete ventricosum, the Drought-Tolerant Tree Against Hunger.</title>
        <authorList>
            <person name="Harrison J."/>
            <person name="Moore K.A."/>
            <person name="Paszkiewicz K."/>
            <person name="Jones T."/>
            <person name="Grant M."/>
            <person name="Ambacheew D."/>
            <person name="Muzemil S."/>
            <person name="Studholme D.J."/>
        </authorList>
    </citation>
    <scope>NUCLEOTIDE SEQUENCE [LARGE SCALE GENOMIC DNA]</scope>
</reference>
<keyword evidence="2" id="KW-0812">Transmembrane</keyword>